<gene>
    <name evidence="3" type="ORF">CYMTET_45608</name>
</gene>
<dbReference type="Pfam" id="PF00149">
    <property type="entry name" value="Metallophos"/>
    <property type="match status" value="1"/>
</dbReference>
<feature type="region of interest" description="Disordered" evidence="1">
    <location>
        <begin position="393"/>
        <end position="415"/>
    </location>
</feature>
<feature type="domain" description="Calcineurin-like phosphoesterase" evidence="2">
    <location>
        <begin position="20"/>
        <end position="90"/>
    </location>
</feature>
<dbReference type="SUPFAM" id="SSF56300">
    <property type="entry name" value="Metallo-dependent phosphatases"/>
    <property type="match status" value="1"/>
</dbReference>
<evidence type="ECO:0000256" key="1">
    <source>
        <dbReference type="SAM" id="MobiDB-lite"/>
    </source>
</evidence>
<dbReference type="PANTHER" id="PTHR36492:SF2">
    <property type="entry name" value="[ACYL-CARRIER-PROTEIN] PHOSPHODIESTERASE PPTH"/>
    <property type="match status" value="1"/>
</dbReference>
<evidence type="ECO:0000259" key="2">
    <source>
        <dbReference type="Pfam" id="PF00149"/>
    </source>
</evidence>
<evidence type="ECO:0000313" key="3">
    <source>
        <dbReference type="EMBL" id="KAK3244797.1"/>
    </source>
</evidence>
<sequence length="415" mass="46469">MRGFHQHRIVSVTAGSAAPRLFAVSDIHTDKDENMTWLEGISTGKYQADTVIVAGDISHNLEVIEKTLLALAARFNEVFYTPGNHDLWCSGDGCLDSIHKLQQLLALCARIGVHTGPTRVEPREGGVAYWVVPVLSWHHSSFDTERDLDLEVLPSPPVPISRAVMDFRACEWPKGLDPTGDEVAVYMDELNDTVRASVGSEEVSGERLWELIAQSQEPVISFSHFLPRLELCPEKRFLMYSLLPKVVGSDPLRRRVEALQPSVHVFGHTHFGWDQELDGIRYIQAAVGYPFEREQRLRSLAVGGSPEKLLQVFDSGNGGHFCPQMSATWSDYYKKNPRDPENMELAWWVKKRHRAQAAWQCLDGPVRARQGPPNLEIGLENLEIRWARQGPGGLAVPRRARQGPPNLEIDPAGPV</sequence>
<dbReference type="EMBL" id="LGRX02031408">
    <property type="protein sequence ID" value="KAK3244797.1"/>
    <property type="molecule type" value="Genomic_DNA"/>
</dbReference>
<keyword evidence="4" id="KW-1185">Reference proteome</keyword>
<protein>
    <recommendedName>
        <fullName evidence="2">Calcineurin-like phosphoesterase domain-containing protein</fullName>
    </recommendedName>
</protein>
<dbReference type="Gene3D" id="3.60.21.10">
    <property type="match status" value="1"/>
</dbReference>
<dbReference type="InterPro" id="IPR029052">
    <property type="entry name" value="Metallo-depent_PP-like"/>
</dbReference>
<accession>A0AAE0BZX5</accession>
<dbReference type="CDD" id="cd00838">
    <property type="entry name" value="MPP_superfamily"/>
    <property type="match status" value="1"/>
</dbReference>
<comment type="caution">
    <text evidence="3">The sequence shown here is derived from an EMBL/GenBank/DDBJ whole genome shotgun (WGS) entry which is preliminary data.</text>
</comment>
<dbReference type="PANTHER" id="PTHR36492">
    <property type="match status" value="1"/>
</dbReference>
<dbReference type="InterPro" id="IPR052963">
    <property type="entry name" value="Pantetheine_PDE"/>
</dbReference>
<evidence type="ECO:0000313" key="4">
    <source>
        <dbReference type="Proteomes" id="UP001190700"/>
    </source>
</evidence>
<dbReference type="GO" id="GO:0016787">
    <property type="term" value="F:hydrolase activity"/>
    <property type="evidence" value="ECO:0007669"/>
    <property type="project" value="InterPro"/>
</dbReference>
<proteinExistence type="predicted"/>
<reference evidence="3 4" key="1">
    <citation type="journal article" date="2015" name="Genome Biol. Evol.">
        <title>Comparative Genomics of a Bacterivorous Green Alga Reveals Evolutionary Causalities and Consequences of Phago-Mixotrophic Mode of Nutrition.</title>
        <authorList>
            <person name="Burns J.A."/>
            <person name="Paasch A."/>
            <person name="Narechania A."/>
            <person name="Kim E."/>
        </authorList>
    </citation>
    <scope>NUCLEOTIDE SEQUENCE [LARGE SCALE GENOMIC DNA]</scope>
    <source>
        <strain evidence="3 4">PLY_AMNH</strain>
    </source>
</reference>
<dbReference type="Proteomes" id="UP001190700">
    <property type="component" value="Unassembled WGS sequence"/>
</dbReference>
<dbReference type="AlphaFoldDB" id="A0AAE0BZX5"/>
<name>A0AAE0BZX5_9CHLO</name>
<dbReference type="InterPro" id="IPR004843">
    <property type="entry name" value="Calcineurin-like_PHP"/>
</dbReference>
<organism evidence="3 4">
    <name type="scientific">Cymbomonas tetramitiformis</name>
    <dbReference type="NCBI Taxonomy" id="36881"/>
    <lineage>
        <taxon>Eukaryota</taxon>
        <taxon>Viridiplantae</taxon>
        <taxon>Chlorophyta</taxon>
        <taxon>Pyramimonadophyceae</taxon>
        <taxon>Pyramimonadales</taxon>
        <taxon>Pyramimonadaceae</taxon>
        <taxon>Cymbomonas</taxon>
    </lineage>
</organism>